<feature type="compositionally biased region" description="Basic and acidic residues" evidence="1">
    <location>
        <begin position="1"/>
        <end position="33"/>
    </location>
</feature>
<keyword evidence="2" id="KW-1133">Transmembrane helix</keyword>
<evidence type="ECO:0000313" key="4">
    <source>
        <dbReference type="Proteomes" id="UP001285908"/>
    </source>
</evidence>
<feature type="compositionally biased region" description="Basic and acidic residues" evidence="1">
    <location>
        <begin position="145"/>
        <end position="155"/>
    </location>
</feature>
<protein>
    <submittedName>
        <fullName evidence="3">Uncharacterized protein</fullName>
    </submittedName>
</protein>
<keyword evidence="4" id="KW-1185">Reference proteome</keyword>
<comment type="caution">
    <text evidence="3">The sequence shown here is derived from an EMBL/GenBank/DDBJ whole genome shotgun (WGS) entry which is preliminary data.</text>
</comment>
<feature type="compositionally biased region" description="Low complexity" evidence="1">
    <location>
        <begin position="46"/>
        <end position="66"/>
    </location>
</feature>
<evidence type="ECO:0000256" key="1">
    <source>
        <dbReference type="SAM" id="MobiDB-lite"/>
    </source>
</evidence>
<feature type="region of interest" description="Disordered" evidence="1">
    <location>
        <begin position="1"/>
        <end position="113"/>
    </location>
</feature>
<name>A0AAJ0MQZ9_9PEZI</name>
<dbReference type="RefSeq" id="XP_062692403.1">
    <property type="nucleotide sequence ID" value="XM_062839768.1"/>
</dbReference>
<evidence type="ECO:0000256" key="2">
    <source>
        <dbReference type="SAM" id="Phobius"/>
    </source>
</evidence>
<dbReference type="GeneID" id="87877390"/>
<keyword evidence="2" id="KW-0812">Transmembrane</keyword>
<accession>A0AAJ0MQZ9</accession>
<feature type="compositionally biased region" description="Pro residues" evidence="1">
    <location>
        <begin position="84"/>
        <end position="109"/>
    </location>
</feature>
<organism evidence="3 4">
    <name type="scientific">Neurospora hispaniola</name>
    <dbReference type="NCBI Taxonomy" id="588809"/>
    <lineage>
        <taxon>Eukaryota</taxon>
        <taxon>Fungi</taxon>
        <taxon>Dikarya</taxon>
        <taxon>Ascomycota</taxon>
        <taxon>Pezizomycotina</taxon>
        <taxon>Sordariomycetes</taxon>
        <taxon>Sordariomycetidae</taxon>
        <taxon>Sordariales</taxon>
        <taxon>Sordariaceae</taxon>
        <taxon>Neurospora</taxon>
    </lineage>
</organism>
<evidence type="ECO:0000313" key="3">
    <source>
        <dbReference type="EMBL" id="KAK3491220.1"/>
    </source>
</evidence>
<gene>
    <name evidence="3" type="ORF">B0T23DRAFT_421496</name>
</gene>
<feature type="compositionally biased region" description="Low complexity" evidence="1">
    <location>
        <begin position="233"/>
        <end position="243"/>
    </location>
</feature>
<keyword evidence="2" id="KW-0472">Membrane</keyword>
<proteinExistence type="predicted"/>
<feature type="transmembrane region" description="Helical" evidence="2">
    <location>
        <begin position="312"/>
        <end position="333"/>
    </location>
</feature>
<feature type="region of interest" description="Disordered" evidence="1">
    <location>
        <begin position="217"/>
        <end position="243"/>
    </location>
</feature>
<dbReference type="Proteomes" id="UP001285908">
    <property type="component" value="Unassembled WGS sequence"/>
</dbReference>
<reference evidence="3 4" key="1">
    <citation type="journal article" date="2023" name="Mol. Phylogenet. Evol.">
        <title>Genome-scale phylogeny and comparative genomics of the fungal order Sordariales.</title>
        <authorList>
            <person name="Hensen N."/>
            <person name="Bonometti L."/>
            <person name="Westerberg I."/>
            <person name="Brannstrom I.O."/>
            <person name="Guillou S."/>
            <person name="Cros-Aarteil S."/>
            <person name="Calhoun S."/>
            <person name="Haridas S."/>
            <person name="Kuo A."/>
            <person name="Mondo S."/>
            <person name="Pangilinan J."/>
            <person name="Riley R."/>
            <person name="LaButti K."/>
            <person name="Andreopoulos B."/>
            <person name="Lipzen A."/>
            <person name="Chen C."/>
            <person name="Yan M."/>
            <person name="Daum C."/>
            <person name="Ng V."/>
            <person name="Clum A."/>
            <person name="Steindorff A."/>
            <person name="Ohm R.A."/>
            <person name="Martin F."/>
            <person name="Silar P."/>
            <person name="Natvig D.O."/>
            <person name="Lalanne C."/>
            <person name="Gautier V."/>
            <person name="Ament-Velasquez S.L."/>
            <person name="Kruys A."/>
            <person name="Hutchinson M.I."/>
            <person name="Powell A.J."/>
            <person name="Barry K."/>
            <person name="Miller A.N."/>
            <person name="Grigoriev I.V."/>
            <person name="Debuchy R."/>
            <person name="Gladieux P."/>
            <person name="Hiltunen Thoren M."/>
            <person name="Johannesson H."/>
        </authorList>
    </citation>
    <scope>NUCLEOTIDE SEQUENCE [LARGE SCALE GENOMIC DNA]</scope>
    <source>
        <strain evidence="3 4">FGSC 10403</strain>
    </source>
</reference>
<sequence>MTGKDLKTLGQELRRMERYQELTRMNQENRETDPWANAMHQDIHDSSSSSNTNSPTLNNNKNNNNPSRRHATELARSSESTALPTPPQTPPSSSCPPPQSPPAYTPPPTAQARARARLGYVGVKSSLPNTFSPWGEGTAGTDIDDIGRPAQDRPRPPPYIFHARDRFLETGLPATFDTSSHTSSPYPYSSSSPSAYHGTSTYMAPSHPKAAALFGGATTTTTTSDDNNRSAETSTTTTTPRAPSRAYGVARRVALYSNITTPATPTTGKRKSNNRNIWGGRRRSFRSIRTVDYMLDLERGNPVHKETDVKKYATAVFLAIIVILIFSCTVVYFTSQG</sequence>
<dbReference type="EMBL" id="JAULSX010000005">
    <property type="protein sequence ID" value="KAK3491220.1"/>
    <property type="molecule type" value="Genomic_DNA"/>
</dbReference>
<feature type="region of interest" description="Disordered" evidence="1">
    <location>
        <begin position="126"/>
        <end position="160"/>
    </location>
</feature>
<dbReference type="AlphaFoldDB" id="A0AAJ0MQZ9"/>